<keyword evidence="3" id="KW-1185">Reference proteome</keyword>
<dbReference type="InterPro" id="IPR003812">
    <property type="entry name" value="Fido"/>
</dbReference>
<name>A0ABX0GS23_9ACTN</name>
<dbReference type="PANTHER" id="PTHR39426:SF1">
    <property type="entry name" value="HOMOLOGY TO DEATH-ON-CURING PROTEIN OF PHAGE P1"/>
    <property type="match status" value="1"/>
</dbReference>
<proteinExistence type="predicted"/>
<dbReference type="NCBIfam" id="TIGR01550">
    <property type="entry name" value="DOC_P1"/>
    <property type="match status" value="1"/>
</dbReference>
<evidence type="ECO:0000259" key="1">
    <source>
        <dbReference type="PROSITE" id="PS51459"/>
    </source>
</evidence>
<dbReference type="InterPro" id="IPR036597">
    <property type="entry name" value="Fido-like_dom_sf"/>
</dbReference>
<sequence>MKARSVRDLAAEADLELDYALVTLWDAGVDEVRQPDDLVHPNQIRLAQTALGLPTKADVTSPAYWRGRLSIHGDLDWQTLLATLDIAYHPEARRLPKGAVAKLRRHAESLGRGIPVQARSPEVVKPGAVVAPLMWRAVGREREIVYLTPAQLESIHQALIDDFADTDDPFGYPCGVREPALLESAAFRPQTSLGEHQKYPTVEMAVAALLHSLIHDHPFHNGNKRTALVAMLVMLDEHDLLLTCSEDEVFRLVLRVAQHSLVPRGADHLADREVLAVASWIRQNTRGIEWGERPIKWSRLRRILVGYGCTLEKARSVGNRMNIEREHLTRGFLGRTKRVALRTQVAYGDEGREVDRDTLKKIRKDLLLDEEHGIDSSAFYENACLPADFINRYRKTLKRLARL</sequence>
<dbReference type="PROSITE" id="PS51459">
    <property type="entry name" value="FIDO"/>
    <property type="match status" value="1"/>
</dbReference>
<protein>
    <submittedName>
        <fullName evidence="2">Type II toxin-antitoxin system death-on-curing family toxin</fullName>
    </submittedName>
</protein>
<evidence type="ECO:0000313" key="3">
    <source>
        <dbReference type="Proteomes" id="UP000800981"/>
    </source>
</evidence>
<dbReference type="InterPro" id="IPR006440">
    <property type="entry name" value="Doc"/>
</dbReference>
<dbReference type="RefSeq" id="WP_166280321.1">
    <property type="nucleotide sequence ID" value="NZ_JAANNP010000002.1"/>
</dbReference>
<dbReference type="SUPFAM" id="SSF140931">
    <property type="entry name" value="Fic-like"/>
    <property type="match status" value="1"/>
</dbReference>
<reference evidence="2 3" key="1">
    <citation type="submission" date="2020-03" db="EMBL/GenBank/DDBJ databases">
        <title>Two novel Motilibacter sp.</title>
        <authorList>
            <person name="Liu S."/>
        </authorList>
    </citation>
    <scope>NUCLEOTIDE SEQUENCE [LARGE SCALE GENOMIC DNA]</scope>
    <source>
        <strain evidence="2 3">E257</strain>
    </source>
</reference>
<feature type="domain" description="Fido" evidence="1">
    <location>
        <begin position="147"/>
        <end position="283"/>
    </location>
</feature>
<dbReference type="InterPro" id="IPR053737">
    <property type="entry name" value="Type_II_TA_Toxin"/>
</dbReference>
<accession>A0ABX0GS23</accession>
<comment type="caution">
    <text evidence="2">The sequence shown here is derived from an EMBL/GenBank/DDBJ whole genome shotgun (WGS) entry which is preliminary data.</text>
</comment>
<dbReference type="Gene3D" id="1.20.120.1870">
    <property type="entry name" value="Fic/DOC protein, Fido domain"/>
    <property type="match status" value="1"/>
</dbReference>
<organism evidence="2 3">
    <name type="scientific">Motilibacter deserti</name>
    <dbReference type="NCBI Taxonomy" id="2714956"/>
    <lineage>
        <taxon>Bacteria</taxon>
        <taxon>Bacillati</taxon>
        <taxon>Actinomycetota</taxon>
        <taxon>Actinomycetes</taxon>
        <taxon>Motilibacterales</taxon>
        <taxon>Motilibacteraceae</taxon>
        <taxon>Motilibacter</taxon>
    </lineage>
</organism>
<gene>
    <name evidence="2" type="ORF">G9H71_07690</name>
</gene>
<dbReference type="EMBL" id="JAANNP010000002">
    <property type="protein sequence ID" value="NHC13662.1"/>
    <property type="molecule type" value="Genomic_DNA"/>
</dbReference>
<dbReference type="Pfam" id="PF02661">
    <property type="entry name" value="Fic"/>
    <property type="match status" value="1"/>
</dbReference>
<dbReference type="PANTHER" id="PTHR39426">
    <property type="entry name" value="HOMOLOGY TO DEATH-ON-CURING PROTEIN OF PHAGE P1"/>
    <property type="match status" value="1"/>
</dbReference>
<dbReference type="Proteomes" id="UP000800981">
    <property type="component" value="Unassembled WGS sequence"/>
</dbReference>
<evidence type="ECO:0000313" key="2">
    <source>
        <dbReference type="EMBL" id="NHC13662.1"/>
    </source>
</evidence>